<dbReference type="AlphaFoldDB" id="A0A9Q8QBW1"/>
<accession>A0A9Q8QBW1</accession>
<dbReference type="RefSeq" id="XP_047839949.1">
    <property type="nucleotide sequence ID" value="XM_047983977.1"/>
</dbReference>
<protein>
    <submittedName>
        <fullName evidence="1">Uncharacterized protein</fullName>
    </submittedName>
</protein>
<dbReference type="Proteomes" id="UP000829364">
    <property type="component" value="Chromosome 2"/>
</dbReference>
<evidence type="ECO:0000313" key="2">
    <source>
        <dbReference type="Proteomes" id="UP000829364"/>
    </source>
</evidence>
<dbReference type="EMBL" id="CP086355">
    <property type="protein sequence ID" value="UNI16468.1"/>
    <property type="molecule type" value="Genomic_DNA"/>
</dbReference>
<organism evidence="1 2">
    <name type="scientific">Purpureocillium takamizusanense</name>
    <dbReference type="NCBI Taxonomy" id="2060973"/>
    <lineage>
        <taxon>Eukaryota</taxon>
        <taxon>Fungi</taxon>
        <taxon>Dikarya</taxon>
        <taxon>Ascomycota</taxon>
        <taxon>Pezizomycotina</taxon>
        <taxon>Sordariomycetes</taxon>
        <taxon>Hypocreomycetidae</taxon>
        <taxon>Hypocreales</taxon>
        <taxon>Ophiocordycipitaceae</taxon>
        <taxon>Purpureocillium</taxon>
    </lineage>
</organism>
<sequence length="391" mass="45075">MSHPFFNPLIARDLSFATEVHFMVGQKLREPAPLDGKRKWACPANAQNPIDRILTEMTRVIDASTQEGCIKRGSEPRDETTVWEHEAPNKWLVTPSCRSWPGDQAPRGYKWHSFKLRSPFFSHQGFDAPPHTPHPFQRPLDLLQRDFLIHLNASTQFNVLVRLNSSCTDLTAAKRLVSLVWLFEKLFLVPLTPKQQINSGRALMVTENSKLAENSGNIFPQREVPVELRNTHPRYKSRNSRLEKETSDIWKAQSVQELDLLMCRDEPPARRGVPLAFSLIQAPEPATPAGHATWYAAFRYAPWHSPDQYPLRATVPWLRVLFSIVAASQLTTFQFKQFAEDMLDHMLDLIRVRATEREYLGSIMRKLALSVDERNWRTILDLYAEREAQRS</sequence>
<evidence type="ECO:0000313" key="1">
    <source>
        <dbReference type="EMBL" id="UNI16468.1"/>
    </source>
</evidence>
<proteinExistence type="predicted"/>
<dbReference type="KEGG" id="ptkz:JDV02_002900"/>
<name>A0A9Q8QBW1_9HYPO</name>
<gene>
    <name evidence="1" type="ORF">JDV02_002900</name>
</gene>
<dbReference type="GeneID" id="72064860"/>
<keyword evidence="2" id="KW-1185">Reference proteome</keyword>
<reference evidence="1" key="1">
    <citation type="submission" date="2021-11" db="EMBL/GenBank/DDBJ databases">
        <title>Purpureocillium_takamizusanense_genome.</title>
        <authorList>
            <person name="Nguyen N.-H."/>
        </authorList>
    </citation>
    <scope>NUCLEOTIDE SEQUENCE</scope>
    <source>
        <strain evidence="1">PT3</strain>
    </source>
</reference>
<dbReference type="OrthoDB" id="412402at2759"/>